<evidence type="ECO:0000313" key="6">
    <source>
        <dbReference type="EMBL" id="QDT11557.1"/>
    </source>
</evidence>
<dbReference type="PROSITE" id="PS51257">
    <property type="entry name" value="PROKAR_LIPOPROTEIN"/>
    <property type="match status" value="1"/>
</dbReference>
<dbReference type="InterPro" id="IPR050738">
    <property type="entry name" value="Sulfatase"/>
</dbReference>
<gene>
    <name evidence="6" type="primary">atsA_52</name>
    <name evidence="6" type="ORF">K239x_35560</name>
</gene>
<feature type="domain" description="Sulfatase N-terminal" evidence="5">
    <location>
        <begin position="23"/>
        <end position="331"/>
    </location>
</feature>
<evidence type="ECO:0000259" key="5">
    <source>
        <dbReference type="Pfam" id="PF00884"/>
    </source>
</evidence>
<evidence type="ECO:0000256" key="3">
    <source>
        <dbReference type="ARBA" id="ARBA00022801"/>
    </source>
</evidence>
<comment type="similarity">
    <text evidence="1">Belongs to the sulfatase family.</text>
</comment>
<keyword evidence="2" id="KW-0479">Metal-binding</keyword>
<dbReference type="Pfam" id="PF00884">
    <property type="entry name" value="Sulfatase"/>
    <property type="match status" value="1"/>
</dbReference>
<dbReference type="SUPFAM" id="SSF53649">
    <property type="entry name" value="Alkaline phosphatase-like"/>
    <property type="match status" value="1"/>
</dbReference>
<reference evidence="6 7" key="1">
    <citation type="submission" date="2019-02" db="EMBL/GenBank/DDBJ databases">
        <title>Deep-cultivation of Planctomycetes and their phenomic and genomic characterization uncovers novel biology.</title>
        <authorList>
            <person name="Wiegand S."/>
            <person name="Jogler M."/>
            <person name="Boedeker C."/>
            <person name="Pinto D."/>
            <person name="Vollmers J."/>
            <person name="Rivas-Marin E."/>
            <person name="Kohn T."/>
            <person name="Peeters S.H."/>
            <person name="Heuer A."/>
            <person name="Rast P."/>
            <person name="Oberbeckmann S."/>
            <person name="Bunk B."/>
            <person name="Jeske O."/>
            <person name="Meyerdierks A."/>
            <person name="Storesund J.E."/>
            <person name="Kallscheuer N."/>
            <person name="Luecker S."/>
            <person name="Lage O.M."/>
            <person name="Pohl T."/>
            <person name="Merkel B.J."/>
            <person name="Hornburger P."/>
            <person name="Mueller R.-W."/>
            <person name="Bruemmer F."/>
            <person name="Labrenz M."/>
            <person name="Spormann A.M."/>
            <person name="Op den Camp H."/>
            <person name="Overmann J."/>
            <person name="Amann R."/>
            <person name="Jetten M.S.M."/>
            <person name="Mascher T."/>
            <person name="Medema M.H."/>
            <person name="Devos D.P."/>
            <person name="Kaster A.-K."/>
            <person name="Ovreas L."/>
            <person name="Rohde M."/>
            <person name="Galperin M.Y."/>
            <person name="Jogler C."/>
        </authorList>
    </citation>
    <scope>NUCLEOTIDE SEQUENCE [LARGE SCALE GENOMIC DNA]</scope>
    <source>
        <strain evidence="6 7">K23_9</strain>
    </source>
</reference>
<evidence type="ECO:0000313" key="7">
    <source>
        <dbReference type="Proteomes" id="UP000319817"/>
    </source>
</evidence>
<dbReference type="PANTHER" id="PTHR42693">
    <property type="entry name" value="ARYLSULFATASE FAMILY MEMBER"/>
    <property type="match status" value="1"/>
</dbReference>
<dbReference type="Proteomes" id="UP000319817">
    <property type="component" value="Chromosome"/>
</dbReference>
<dbReference type="EMBL" id="CP036526">
    <property type="protein sequence ID" value="QDT11557.1"/>
    <property type="molecule type" value="Genomic_DNA"/>
</dbReference>
<dbReference type="Gene3D" id="3.40.720.10">
    <property type="entry name" value="Alkaline Phosphatase, subunit A"/>
    <property type="match status" value="1"/>
</dbReference>
<evidence type="ECO:0000256" key="2">
    <source>
        <dbReference type="ARBA" id="ARBA00022723"/>
    </source>
</evidence>
<dbReference type="PANTHER" id="PTHR42693:SF53">
    <property type="entry name" value="ENDO-4-O-SULFATASE"/>
    <property type="match status" value="1"/>
</dbReference>
<organism evidence="6 7">
    <name type="scientific">Stieleria marina</name>
    <dbReference type="NCBI Taxonomy" id="1930275"/>
    <lineage>
        <taxon>Bacteria</taxon>
        <taxon>Pseudomonadati</taxon>
        <taxon>Planctomycetota</taxon>
        <taxon>Planctomycetia</taxon>
        <taxon>Pirellulales</taxon>
        <taxon>Pirellulaceae</taxon>
        <taxon>Stieleria</taxon>
    </lineage>
</organism>
<evidence type="ECO:0000256" key="1">
    <source>
        <dbReference type="ARBA" id="ARBA00008779"/>
    </source>
</evidence>
<keyword evidence="7" id="KW-1185">Reference proteome</keyword>
<keyword evidence="3 6" id="KW-0378">Hydrolase</keyword>
<dbReference type="OrthoDB" id="9783154at2"/>
<dbReference type="PROSITE" id="PS00523">
    <property type="entry name" value="SULFATASE_1"/>
    <property type="match status" value="1"/>
</dbReference>
<dbReference type="GO" id="GO:0004065">
    <property type="term" value="F:arylsulfatase activity"/>
    <property type="evidence" value="ECO:0007669"/>
    <property type="project" value="UniProtKB-EC"/>
</dbReference>
<dbReference type="InterPro" id="IPR000917">
    <property type="entry name" value="Sulfatase_N"/>
</dbReference>
<proteinExistence type="inferred from homology"/>
<dbReference type="InterPro" id="IPR024607">
    <property type="entry name" value="Sulfatase_CS"/>
</dbReference>
<dbReference type="Gene3D" id="3.30.1120.10">
    <property type="match status" value="1"/>
</dbReference>
<dbReference type="GO" id="GO:0046872">
    <property type="term" value="F:metal ion binding"/>
    <property type="evidence" value="ECO:0007669"/>
    <property type="project" value="UniProtKB-KW"/>
</dbReference>
<keyword evidence="4" id="KW-0106">Calcium</keyword>
<protein>
    <submittedName>
        <fullName evidence="6">Arylsulfatase</fullName>
        <ecNumber evidence="6">3.1.6.1</ecNumber>
    </submittedName>
</protein>
<evidence type="ECO:0000256" key="4">
    <source>
        <dbReference type="ARBA" id="ARBA00022837"/>
    </source>
</evidence>
<dbReference type="PROSITE" id="PS00149">
    <property type="entry name" value="SULFATASE_2"/>
    <property type="match status" value="1"/>
</dbReference>
<sequence>MRLLVSLVCFIFIGTLSCGADRPNVLIIMADDLGWADLGFQGSKDILSPNLDRLATRSVRFTDGHVTASVCSPSRAGLMTGKYQQRFGHEANTPPADKGMDVEQVTMADSLRKQGYRTGVIGKWHLGDEEQYYPTGRGFDYFYGLREGSRSYFYNAKKDDKPNSNRRIEHNGQHVVFDGYLTDVLGDKAVEFLKDDSADPFFLFLSFTAPHGPMHATETDLAKFSHIENKKRRTYAAMIWAMDRAIGRVLDQLDSSGQADDTIVWFLSDNGGATNNGSINLPLAGHKGIKFEGGIRVPFLMRWTNRFANGRLFNPMVSSLDIFATSLAAAGGDVEAAKLDGVDLLPFLEGKRSESPHEELYWHKLWFSAMRDGPWKLIYVQGYGYALYNLDDDLAESKNLADAHPDRLNSMKNRMVTWKEGMQEPRWGEAEQWFKTHSKNHIRIIEGK</sequence>
<name>A0A517NWQ1_9BACT</name>
<dbReference type="EC" id="3.1.6.1" evidence="6"/>
<accession>A0A517NWQ1</accession>
<dbReference type="InterPro" id="IPR017850">
    <property type="entry name" value="Alkaline_phosphatase_core_sf"/>
</dbReference>
<dbReference type="AlphaFoldDB" id="A0A517NWQ1"/>